<dbReference type="Proteomes" id="UP001431209">
    <property type="component" value="Unassembled WGS sequence"/>
</dbReference>
<accession>A0AAW2ZAB6</accession>
<dbReference type="Pfam" id="PF00400">
    <property type="entry name" value="WD40"/>
    <property type="match status" value="6"/>
</dbReference>
<keyword evidence="5" id="KW-0677">Repeat</keyword>
<gene>
    <name evidence="9" type="ORF">AKO1_001151</name>
</gene>
<evidence type="ECO:0000256" key="7">
    <source>
        <dbReference type="ARBA" id="ARBA00023242"/>
    </source>
</evidence>
<dbReference type="InterPro" id="IPR020472">
    <property type="entry name" value="WD40_PAC1"/>
</dbReference>
<dbReference type="SUPFAM" id="SSF50978">
    <property type="entry name" value="WD40 repeat-like"/>
    <property type="match status" value="1"/>
</dbReference>
<dbReference type="EMBL" id="JAOPGA020001267">
    <property type="protein sequence ID" value="KAL0486812.1"/>
    <property type="molecule type" value="Genomic_DNA"/>
</dbReference>
<evidence type="ECO:0000256" key="3">
    <source>
        <dbReference type="ARBA" id="ARBA00022448"/>
    </source>
</evidence>
<organism evidence="9 10">
    <name type="scientific">Acrasis kona</name>
    <dbReference type="NCBI Taxonomy" id="1008807"/>
    <lineage>
        <taxon>Eukaryota</taxon>
        <taxon>Discoba</taxon>
        <taxon>Heterolobosea</taxon>
        <taxon>Tetramitia</taxon>
        <taxon>Eutetramitia</taxon>
        <taxon>Acrasidae</taxon>
        <taxon>Acrasis</taxon>
    </lineage>
</organism>
<dbReference type="GO" id="GO:0034198">
    <property type="term" value="P:cellular response to amino acid starvation"/>
    <property type="evidence" value="ECO:0007669"/>
    <property type="project" value="TreeGrafter"/>
</dbReference>
<comment type="subcellular location">
    <subcellularLocation>
        <location evidence="1">Nucleus envelope</location>
    </subcellularLocation>
</comment>
<feature type="repeat" description="WD" evidence="8">
    <location>
        <begin position="297"/>
        <end position="329"/>
    </location>
</feature>
<dbReference type="PANTHER" id="PTHR11024:SF3">
    <property type="entry name" value="NUCLEOPORIN SEH1"/>
    <property type="match status" value="1"/>
</dbReference>
<evidence type="ECO:0000256" key="8">
    <source>
        <dbReference type="PROSITE-ProRule" id="PRU00221"/>
    </source>
</evidence>
<dbReference type="InterPro" id="IPR019775">
    <property type="entry name" value="WD40_repeat_CS"/>
</dbReference>
<dbReference type="InterPro" id="IPR037363">
    <property type="entry name" value="Sec13/Seh1_fam"/>
</dbReference>
<dbReference type="PROSITE" id="PS00678">
    <property type="entry name" value="WD_REPEATS_1"/>
    <property type="match status" value="1"/>
</dbReference>
<sequence>MNTSPTHKDEPTMKVVDNFHGRHNYYIHDVQYDFYGQRLATCSSDQKIKVWDLENGTWNSKYEWKAQNGSIWKVQWAHPEFGQVLASCSFDHTCCIWEEPPEEPPKRINSQEKSQQERAWVLKATLVDSTQSVVDIKFAPKHLGLQLATCSLDGNVRIYEALDVMNLAYWTAQHFELQGCVATCVSWNPSRSEEPTVVVGCNDGSVKIWRQNTNTNAKSWHMLPITLNGHNGHPIHDVSWAPNMGRSYHLIASACKDGTARIWNISIPNKNQTENVTLTNGVPKKNITPQQVTCKVIDDHHAEVWRVEWNVIGTVLATSGDDGTVRVWKYKIGTKDWICDAVLKNEALHTSKMAVNNV</sequence>
<keyword evidence="3" id="KW-0813">Transport</keyword>
<dbReference type="GO" id="GO:0031080">
    <property type="term" value="C:nuclear pore outer ring"/>
    <property type="evidence" value="ECO:0007669"/>
    <property type="project" value="TreeGrafter"/>
</dbReference>
<keyword evidence="7" id="KW-0539">Nucleus</keyword>
<dbReference type="PANTHER" id="PTHR11024">
    <property type="entry name" value="NUCLEAR PORE COMPLEX PROTEIN SEC13 / SEH1 FAMILY MEMBER"/>
    <property type="match status" value="1"/>
</dbReference>
<comment type="similarity">
    <text evidence="2">Belongs to the WD repeat SEC13 family.</text>
</comment>
<proteinExistence type="inferred from homology"/>
<dbReference type="GO" id="GO:0035859">
    <property type="term" value="C:Seh1-associated complex"/>
    <property type="evidence" value="ECO:0007669"/>
    <property type="project" value="TreeGrafter"/>
</dbReference>
<dbReference type="InterPro" id="IPR036322">
    <property type="entry name" value="WD40_repeat_dom_sf"/>
</dbReference>
<dbReference type="PROSITE" id="PS50294">
    <property type="entry name" value="WD_REPEATS_REGION"/>
    <property type="match status" value="2"/>
</dbReference>
<dbReference type="PROSITE" id="PS50082">
    <property type="entry name" value="WD_REPEATS_2"/>
    <property type="match status" value="2"/>
</dbReference>
<dbReference type="GO" id="GO:0005198">
    <property type="term" value="F:structural molecule activity"/>
    <property type="evidence" value="ECO:0007669"/>
    <property type="project" value="InterPro"/>
</dbReference>
<keyword evidence="10" id="KW-1185">Reference proteome</keyword>
<dbReference type="GO" id="GO:0015031">
    <property type="term" value="P:protein transport"/>
    <property type="evidence" value="ECO:0007669"/>
    <property type="project" value="UniProtKB-KW"/>
</dbReference>
<dbReference type="InterPro" id="IPR015943">
    <property type="entry name" value="WD40/YVTN_repeat-like_dom_sf"/>
</dbReference>
<evidence type="ECO:0000256" key="4">
    <source>
        <dbReference type="ARBA" id="ARBA00022574"/>
    </source>
</evidence>
<feature type="repeat" description="WD" evidence="8">
    <location>
        <begin position="20"/>
        <end position="61"/>
    </location>
</feature>
<dbReference type="SMART" id="SM00320">
    <property type="entry name" value="WD40"/>
    <property type="match status" value="6"/>
</dbReference>
<evidence type="ECO:0000256" key="5">
    <source>
        <dbReference type="ARBA" id="ARBA00022737"/>
    </source>
</evidence>
<evidence type="ECO:0000256" key="2">
    <source>
        <dbReference type="ARBA" id="ARBA00010102"/>
    </source>
</evidence>
<keyword evidence="4 8" id="KW-0853">WD repeat</keyword>
<keyword evidence="6" id="KW-0653">Protein transport</keyword>
<dbReference type="InterPro" id="IPR001680">
    <property type="entry name" value="WD40_rpt"/>
</dbReference>
<dbReference type="Gene3D" id="2.130.10.10">
    <property type="entry name" value="YVTN repeat-like/Quinoprotein amine dehydrogenase"/>
    <property type="match status" value="1"/>
</dbReference>
<dbReference type="PRINTS" id="PR00320">
    <property type="entry name" value="GPROTEINBRPT"/>
</dbReference>
<dbReference type="GO" id="GO:1904263">
    <property type="term" value="P:positive regulation of TORC1 signaling"/>
    <property type="evidence" value="ECO:0007669"/>
    <property type="project" value="TreeGrafter"/>
</dbReference>
<reference evidence="9 10" key="1">
    <citation type="submission" date="2024-03" db="EMBL/GenBank/DDBJ databases">
        <title>The Acrasis kona genome and developmental transcriptomes reveal deep origins of eukaryotic multicellular pathways.</title>
        <authorList>
            <person name="Sheikh S."/>
            <person name="Fu C.-J."/>
            <person name="Brown M.W."/>
            <person name="Baldauf S.L."/>
        </authorList>
    </citation>
    <scope>NUCLEOTIDE SEQUENCE [LARGE SCALE GENOMIC DNA]</scope>
    <source>
        <strain evidence="9 10">ATCC MYA-3509</strain>
    </source>
</reference>
<protein>
    <submittedName>
        <fullName evidence="9">Nucleoporin SEH1</fullName>
    </submittedName>
</protein>
<evidence type="ECO:0000256" key="6">
    <source>
        <dbReference type="ARBA" id="ARBA00022927"/>
    </source>
</evidence>
<dbReference type="AlphaFoldDB" id="A0AAW2ZAB6"/>
<evidence type="ECO:0000313" key="10">
    <source>
        <dbReference type="Proteomes" id="UP001431209"/>
    </source>
</evidence>
<name>A0AAW2ZAB6_9EUKA</name>
<comment type="caution">
    <text evidence="9">The sequence shown here is derived from an EMBL/GenBank/DDBJ whole genome shotgun (WGS) entry which is preliminary data.</text>
</comment>
<evidence type="ECO:0000313" key="9">
    <source>
        <dbReference type="EMBL" id="KAL0486812.1"/>
    </source>
</evidence>
<evidence type="ECO:0000256" key="1">
    <source>
        <dbReference type="ARBA" id="ARBA00004259"/>
    </source>
</evidence>